<name>A0AAV4Y248_CAEEX</name>
<evidence type="ECO:0008006" key="3">
    <source>
        <dbReference type="Google" id="ProtNLM"/>
    </source>
</evidence>
<dbReference type="Proteomes" id="UP001054945">
    <property type="component" value="Unassembled WGS sequence"/>
</dbReference>
<dbReference type="EMBL" id="BPLR01001115">
    <property type="protein sequence ID" value="GIZ00066.1"/>
    <property type="molecule type" value="Genomic_DNA"/>
</dbReference>
<gene>
    <name evidence="1" type="ORF">CEXT_624771</name>
</gene>
<evidence type="ECO:0000313" key="2">
    <source>
        <dbReference type="Proteomes" id="UP001054945"/>
    </source>
</evidence>
<evidence type="ECO:0000313" key="1">
    <source>
        <dbReference type="EMBL" id="GIZ00066.1"/>
    </source>
</evidence>
<sequence>MFWVKEMNWRGVGRGSPEQTATVAAFPCPSYERRSDLISQIISFPELMTSMPKTPFGTTQLITSQLGSWQDSLKSGS</sequence>
<accession>A0AAV4Y248</accession>
<reference evidence="1 2" key="1">
    <citation type="submission" date="2021-06" db="EMBL/GenBank/DDBJ databases">
        <title>Caerostris extrusa draft genome.</title>
        <authorList>
            <person name="Kono N."/>
            <person name="Arakawa K."/>
        </authorList>
    </citation>
    <scope>NUCLEOTIDE SEQUENCE [LARGE SCALE GENOMIC DNA]</scope>
</reference>
<protein>
    <recommendedName>
        <fullName evidence="3">Ycf15</fullName>
    </recommendedName>
</protein>
<organism evidence="1 2">
    <name type="scientific">Caerostris extrusa</name>
    <name type="common">Bark spider</name>
    <name type="synonym">Caerostris bankana</name>
    <dbReference type="NCBI Taxonomy" id="172846"/>
    <lineage>
        <taxon>Eukaryota</taxon>
        <taxon>Metazoa</taxon>
        <taxon>Ecdysozoa</taxon>
        <taxon>Arthropoda</taxon>
        <taxon>Chelicerata</taxon>
        <taxon>Arachnida</taxon>
        <taxon>Araneae</taxon>
        <taxon>Araneomorphae</taxon>
        <taxon>Entelegynae</taxon>
        <taxon>Araneoidea</taxon>
        <taxon>Araneidae</taxon>
        <taxon>Caerostris</taxon>
    </lineage>
</organism>
<proteinExistence type="predicted"/>
<dbReference type="AlphaFoldDB" id="A0AAV4Y248"/>
<keyword evidence="2" id="KW-1185">Reference proteome</keyword>
<comment type="caution">
    <text evidence="1">The sequence shown here is derived from an EMBL/GenBank/DDBJ whole genome shotgun (WGS) entry which is preliminary data.</text>
</comment>